<reference evidence="7 8" key="1">
    <citation type="journal article" date="2015" name="Nature">
        <title>rRNA introns, odd ribosomes, and small enigmatic genomes across a large radiation of phyla.</title>
        <authorList>
            <person name="Brown C.T."/>
            <person name="Hug L.A."/>
            <person name="Thomas B.C."/>
            <person name="Sharon I."/>
            <person name="Castelle C.J."/>
            <person name="Singh A."/>
            <person name="Wilkins M.J."/>
            <person name="Williams K.H."/>
            <person name="Banfield J.F."/>
        </authorList>
    </citation>
    <scope>NUCLEOTIDE SEQUENCE [LARGE SCALE GENOMIC DNA]</scope>
</reference>
<keyword evidence="3" id="KW-0808">Transferase</keyword>
<dbReference type="PANTHER" id="PTHR43197:SF1">
    <property type="entry name" value="UTP--GLUCOSE-1-PHOSPHATE URIDYLYLTRANSFERASE"/>
    <property type="match status" value="1"/>
</dbReference>
<keyword evidence="4" id="KW-0548">Nucleotidyltransferase</keyword>
<dbReference type="PANTHER" id="PTHR43197">
    <property type="entry name" value="UTP--GLUCOSE-1-PHOSPHATE URIDYLYLTRANSFERASE"/>
    <property type="match status" value="1"/>
</dbReference>
<evidence type="ECO:0000256" key="2">
    <source>
        <dbReference type="ARBA" id="ARBA00012415"/>
    </source>
</evidence>
<dbReference type="PATRIC" id="fig|1618546.3.peg.473"/>
<protein>
    <recommendedName>
        <fullName evidence="2">UTP--glucose-1-phosphate uridylyltransferase</fullName>
        <ecNumber evidence="2">2.7.7.9</ecNumber>
    </recommendedName>
</protein>
<evidence type="ECO:0000256" key="3">
    <source>
        <dbReference type="ARBA" id="ARBA00022679"/>
    </source>
</evidence>
<evidence type="ECO:0000256" key="5">
    <source>
        <dbReference type="ARBA" id="ARBA00048128"/>
    </source>
</evidence>
<dbReference type="EMBL" id="LBTR01000015">
    <property type="protein sequence ID" value="KKQ45445.1"/>
    <property type="molecule type" value="Genomic_DNA"/>
</dbReference>
<comment type="catalytic activity">
    <reaction evidence="5">
        <text>alpha-D-glucose 1-phosphate + UTP + H(+) = UDP-alpha-D-glucose + diphosphate</text>
        <dbReference type="Rhea" id="RHEA:19889"/>
        <dbReference type="ChEBI" id="CHEBI:15378"/>
        <dbReference type="ChEBI" id="CHEBI:33019"/>
        <dbReference type="ChEBI" id="CHEBI:46398"/>
        <dbReference type="ChEBI" id="CHEBI:58601"/>
        <dbReference type="ChEBI" id="CHEBI:58885"/>
        <dbReference type="EC" id="2.7.7.9"/>
    </reaction>
</comment>
<dbReference type="InterPro" id="IPR005835">
    <property type="entry name" value="NTP_transferase_dom"/>
</dbReference>
<dbReference type="Gene3D" id="3.90.550.10">
    <property type="entry name" value="Spore Coat Polysaccharide Biosynthesis Protein SpsA, Chain A"/>
    <property type="match status" value="1"/>
</dbReference>
<dbReference type="SUPFAM" id="SSF53448">
    <property type="entry name" value="Nucleotide-diphospho-sugar transferases"/>
    <property type="match status" value="1"/>
</dbReference>
<dbReference type="InterPro" id="IPR029044">
    <property type="entry name" value="Nucleotide-diphossugar_trans"/>
</dbReference>
<evidence type="ECO:0000313" key="8">
    <source>
        <dbReference type="Proteomes" id="UP000034603"/>
    </source>
</evidence>
<dbReference type="InterPro" id="IPR005771">
    <property type="entry name" value="GalU_uridylyltTrfase_bac/arc"/>
</dbReference>
<dbReference type="EC" id="2.7.7.9" evidence="2"/>
<dbReference type="GO" id="GO:0006011">
    <property type="term" value="P:UDP-alpha-D-glucose metabolic process"/>
    <property type="evidence" value="ECO:0007669"/>
    <property type="project" value="InterPro"/>
</dbReference>
<dbReference type="GO" id="GO:0003983">
    <property type="term" value="F:UTP:glucose-1-phosphate uridylyltransferase activity"/>
    <property type="evidence" value="ECO:0007669"/>
    <property type="project" value="UniProtKB-EC"/>
</dbReference>
<name>A0A0G0I3C1_9BACT</name>
<evidence type="ECO:0000256" key="1">
    <source>
        <dbReference type="ARBA" id="ARBA00006890"/>
    </source>
</evidence>
<accession>A0A0G0I3C1</accession>
<dbReference type="Proteomes" id="UP000034603">
    <property type="component" value="Unassembled WGS sequence"/>
</dbReference>
<evidence type="ECO:0000259" key="6">
    <source>
        <dbReference type="Pfam" id="PF00483"/>
    </source>
</evidence>
<dbReference type="AlphaFoldDB" id="A0A0G0I3C1"/>
<organism evidence="7 8">
    <name type="scientific">Candidatus Woesebacteria bacterium GW2011_GWA1_37_8</name>
    <dbReference type="NCBI Taxonomy" id="1618546"/>
    <lineage>
        <taxon>Bacteria</taxon>
        <taxon>Candidatus Woeseibacteriota</taxon>
    </lineage>
</organism>
<evidence type="ECO:0000313" key="7">
    <source>
        <dbReference type="EMBL" id="KKQ45445.1"/>
    </source>
</evidence>
<dbReference type="Pfam" id="PF00483">
    <property type="entry name" value="NTP_transferase"/>
    <property type="match status" value="1"/>
</dbReference>
<gene>
    <name evidence="7" type="ORF">US62_C0015G0026</name>
</gene>
<comment type="similarity">
    <text evidence="1">Belongs to the UDPGP type 2 family.</text>
</comment>
<sequence>MKTRKKITKAVIAVAGYGTRFLPATKNQPKQMLPIIDKPIIHYVVEEAVNSGIEQIILGTQAGQHIMEDYFDSSFEIEQTLERSGKLDYLKIVQDIPLMANFIYMRQKKNLPYGNATPLLVAKDLIDKDEAFLYMFGDDMTLSHNHKPISKQLIDVFNQYHPSAVVGVQAVPWDQVHRYGTTKYKKDSIIPNEMEKGVEKVSRENAPSNMAQFGRYVLSYDAIKIAEETKIGKGNELWIVDILNNLVKSGKKVIAQPIDGEWLTTGDPLTYMQAQVRFTLERKDIGEEFKRYIKSLKL</sequence>
<evidence type="ECO:0000256" key="4">
    <source>
        <dbReference type="ARBA" id="ARBA00022695"/>
    </source>
</evidence>
<proteinExistence type="inferred from homology"/>
<feature type="domain" description="Nucleotidyl transferase" evidence="6">
    <location>
        <begin position="9"/>
        <end position="276"/>
    </location>
</feature>
<comment type="caution">
    <text evidence="7">The sequence shown here is derived from an EMBL/GenBank/DDBJ whole genome shotgun (WGS) entry which is preliminary data.</text>
</comment>